<organism evidence="3 4">
    <name type="scientific">Candidatus Accumulibacter cognatus</name>
    <dbReference type="NCBI Taxonomy" id="2954383"/>
    <lineage>
        <taxon>Bacteria</taxon>
        <taxon>Pseudomonadati</taxon>
        <taxon>Pseudomonadota</taxon>
        <taxon>Betaproteobacteria</taxon>
        <taxon>Candidatus Accumulibacter</taxon>
    </lineage>
</organism>
<reference evidence="3" key="1">
    <citation type="submission" date="2014-02" db="EMBL/GenBank/DDBJ databases">
        <title>Expanding our view of genomic diversity in Candidatus Accumulibacter clades.</title>
        <authorList>
            <person name="Skennerton C.T."/>
            <person name="Barr J.J."/>
            <person name="Slater F.R."/>
            <person name="Bond P.L."/>
            <person name="Tyson G.W."/>
        </authorList>
    </citation>
    <scope>NUCLEOTIDE SEQUENCE [LARGE SCALE GENOMIC DNA]</scope>
</reference>
<evidence type="ECO:0000259" key="2">
    <source>
        <dbReference type="Pfam" id="PF18166"/>
    </source>
</evidence>
<name>A0A080MHS2_9PROT</name>
<dbReference type="EMBL" id="JDST02000046">
    <property type="protein sequence ID" value="KFB76784.1"/>
    <property type="molecule type" value="Genomic_DNA"/>
</dbReference>
<sequence>MLNEFANYLSAQLSSEFQKKLLAASIKSLEDTSNPLSFNNFCSGYRELVRHVLSDLAPDAEIKACTWYVPDPTSRTGITRAHAITYVLQGGLPSDYVTGTLEIDVLEEKKELISAINKLNMYTHVNEGTFGIDASRASAEAALAIDSLSSVLGLANDCRAQLARALEAQIHDEVVALAIGETIGAIDELATHHCVDEIDMEEVTVTKVGSEFIHLRASGTIGVELQWGSNSDLRRGEGATGNDSFPFSCELQSHVEDPAELEAIEDTLCVDTSSWWEGYYDEP</sequence>
<keyword evidence="4" id="KW-1185">Reference proteome</keyword>
<evidence type="ECO:0000313" key="3">
    <source>
        <dbReference type="EMBL" id="KFB76784.1"/>
    </source>
</evidence>
<dbReference type="Pfam" id="PF18165">
    <property type="entry name" value="pP_pnuc_1"/>
    <property type="match status" value="1"/>
</dbReference>
<proteinExistence type="predicted"/>
<comment type="caution">
    <text evidence="3">The sequence shown here is derived from an EMBL/GenBank/DDBJ whole genome shotgun (WGS) entry which is preliminary data.</text>
</comment>
<dbReference type="InterPro" id="IPR041584">
    <property type="entry name" value="Put_pPIWI_pnuc_2"/>
</dbReference>
<dbReference type="InterPro" id="IPR040556">
    <property type="entry name" value="pP_pnuc_1"/>
</dbReference>
<feature type="domain" description="Predicted pPIWI-associating nuclease" evidence="1">
    <location>
        <begin position="11"/>
        <end position="148"/>
    </location>
</feature>
<accession>A0A080MHS2</accession>
<protein>
    <submittedName>
        <fullName evidence="3">Uncharacterized protein</fullName>
    </submittedName>
</protein>
<gene>
    <name evidence="3" type="ORF">AW06_002156</name>
</gene>
<evidence type="ECO:0000313" key="4">
    <source>
        <dbReference type="Proteomes" id="UP000021315"/>
    </source>
</evidence>
<dbReference type="Pfam" id="PF18166">
    <property type="entry name" value="pP_pnuc_2"/>
    <property type="match status" value="1"/>
</dbReference>
<dbReference type="Proteomes" id="UP000021315">
    <property type="component" value="Unassembled WGS sequence"/>
</dbReference>
<dbReference type="AlphaFoldDB" id="A0A080MHS2"/>
<dbReference type="RefSeq" id="WP_273704551.1">
    <property type="nucleotide sequence ID" value="NZ_JDST02000046.1"/>
</dbReference>
<evidence type="ECO:0000259" key="1">
    <source>
        <dbReference type="Pfam" id="PF18165"/>
    </source>
</evidence>
<feature type="domain" description="Predicted pPIWI-associating nuclease group 2" evidence="2">
    <location>
        <begin position="156"/>
        <end position="276"/>
    </location>
</feature>
<dbReference type="STRING" id="1453999.AW06_002156"/>